<dbReference type="GO" id="GO:0008270">
    <property type="term" value="F:zinc ion binding"/>
    <property type="evidence" value="ECO:0007669"/>
    <property type="project" value="UniProtKB-KW"/>
</dbReference>
<organism evidence="10 11">
    <name type="scientific">Lithocarpus litseifolius</name>
    <dbReference type="NCBI Taxonomy" id="425828"/>
    <lineage>
        <taxon>Eukaryota</taxon>
        <taxon>Viridiplantae</taxon>
        <taxon>Streptophyta</taxon>
        <taxon>Embryophyta</taxon>
        <taxon>Tracheophyta</taxon>
        <taxon>Spermatophyta</taxon>
        <taxon>Magnoliopsida</taxon>
        <taxon>eudicotyledons</taxon>
        <taxon>Gunneridae</taxon>
        <taxon>Pentapetalae</taxon>
        <taxon>rosids</taxon>
        <taxon>fabids</taxon>
        <taxon>Fagales</taxon>
        <taxon>Fagaceae</taxon>
        <taxon>Lithocarpus</taxon>
    </lineage>
</organism>
<dbReference type="Pfam" id="PF23598">
    <property type="entry name" value="LRR_14"/>
    <property type="match status" value="1"/>
</dbReference>
<comment type="caution">
    <text evidence="10">The sequence shown here is derived from an EMBL/GenBank/DDBJ whole genome shotgun (WGS) entry which is preliminary data.</text>
</comment>
<evidence type="ECO:0000256" key="2">
    <source>
        <dbReference type="ARBA" id="ARBA00022614"/>
    </source>
</evidence>
<dbReference type="SMART" id="SM00365">
    <property type="entry name" value="LRR_SD22"/>
    <property type="match status" value="4"/>
</dbReference>
<dbReference type="Pfam" id="PF13855">
    <property type="entry name" value="LRR_8"/>
    <property type="match status" value="1"/>
</dbReference>
<keyword evidence="3" id="KW-0479">Metal-binding</keyword>
<sequence>MRDPSSRRLLNLPSPGFERFSVLRKLEMLYLANNRFNNNILSSFSGISSLKILDLRENKLNGSFHIPVTKSQMEREELYDAPNNSRPLEQELPLEDSGDCELKSKPYVGMQFDSLDDVETFYKEFAKKEGFGIRIRTSKKAPRSDNITSRIYVCCSEGQRKTKNALDSGLSRDDENKARRSCSSLRTGCEAMLRVMKNKKLQKWVVKGFDNNHNHGIISPKSVSYLRCHKKMSTAAKSLVEKFSEEGLPTGKVAMMFNVGDQTFTSRDCWNHLRDVRGKNLDAGDASAVLNYCQKQQAQNSNFFYAIQCDDVGHMVNFFWVDARSRMAYQYFGDVVTFDTTYKTNKYDMPFAPFTGLNHHCQSILFGCALLQDETEQTFVWLFETWLQAMWGKEPKSIITDQDLAMGAAIAKVFPRTRHRLCLWHIKKKFPEKLSHIYHKKSIFKRELKRCIRESPSVEKFEEAWKSLILTYGLERNEWLEGLYNIRESWVPVYNRNTFFAGMNTTQRSESINAFFDSFVNSRTTLKDFVVKFAKAVDSRYKKERKEDFDSRHKTPCLVIGSKIEHQAASIYTRTIFSKFQKELVSSNHFTKEKVEKNGTFYRYKVTSSFDPNDAFIVKLNFESKVCECDCQLFEFMGIVCRHMLLIFQVKNIFQIPSHYILQRWTKEANKELKSVEYKSSFEDEHHMSRALRSIHVCQRVSQLSYLAEKSEDIYKMIISDLDHTLKKAFGMENELLEDKEDDEMDMHHKSGESADIVEIEDCSVIVPLNIKDPHVSQTKGRKKSTEKQGPGGRIKGGLEISLARATTKRRSCQLCGGYGHNRRTCKQYNGEGSDYQDEENITEGTAKPNQGSEQDVTKKYLLDIAFTRCFDLYTGTPSLYQTDPSGTFQAWKANATGRNSNSMRESLEKNYKETSGQETVKLAIRALLEVVESGGKNIEIAVMTKEHGLHQLEEAEIDAIVAEIEAEKAAAEAAKKAPATKETYLEELYLADNENDDFVITKGSNNLDKLQVLDLGSNKFSARIFESLSTFPSLKILYLRRNNLEGSFTNEELHALNNLEELYLYGSSIDESFVNKVGVMTSLKVLEMTSCGLNGSLSASGLCELRNLREISFSNNHFEGILPSCMANWTSLHFLDLSDNHFSGNVQSLSDLRSLHFLDLSDNHFSGNVQFLSDLRSLEFLSLSNNVFLNPITFSSFFNLSNLKFFLSDNNKIAFETDSHTKVPTFQLRLFSLSECSFNGLNTTLPTFLHYQYDLREIDLSHNNLSGKLPTWLLENNTRLEFLILRNNSFTGSFLVPYEHYLHPNIKEIDISSNYLQGPIPANFGLIFPNLENLYLSNNAFEGSIPSSFGNLVSLEYLDLSKNNLSGTMPVHFTMG</sequence>
<dbReference type="Pfam" id="PF03101">
    <property type="entry name" value="FAR1"/>
    <property type="match status" value="1"/>
</dbReference>
<dbReference type="GO" id="GO:0005839">
    <property type="term" value="C:proteasome core complex"/>
    <property type="evidence" value="ECO:0007669"/>
    <property type="project" value="InterPro"/>
</dbReference>
<evidence type="ECO:0000256" key="1">
    <source>
        <dbReference type="ARBA" id="ARBA00005889"/>
    </source>
</evidence>
<dbReference type="PROSITE" id="PS50966">
    <property type="entry name" value="ZF_SWIM"/>
    <property type="match status" value="1"/>
</dbReference>
<feature type="region of interest" description="Disordered" evidence="8">
    <location>
        <begin position="774"/>
        <end position="796"/>
    </location>
</feature>
<dbReference type="Gene3D" id="3.80.10.10">
    <property type="entry name" value="Ribonuclease Inhibitor"/>
    <property type="match status" value="3"/>
</dbReference>
<dbReference type="EMBL" id="JAZDWU010000003">
    <property type="protein sequence ID" value="KAL0006704.1"/>
    <property type="molecule type" value="Genomic_DNA"/>
</dbReference>
<dbReference type="SUPFAM" id="SSF52058">
    <property type="entry name" value="L domain-like"/>
    <property type="match status" value="3"/>
</dbReference>
<dbReference type="InterPro" id="IPR006564">
    <property type="entry name" value="Znf_PMZ"/>
</dbReference>
<protein>
    <recommendedName>
        <fullName evidence="9">SWIM-type domain-containing protein</fullName>
    </recommendedName>
</protein>
<dbReference type="InterPro" id="IPR003591">
    <property type="entry name" value="Leu-rich_rpt_typical-subtyp"/>
</dbReference>
<dbReference type="InterPro" id="IPR029055">
    <property type="entry name" value="Ntn_hydrolases_N"/>
</dbReference>
<accession>A0AAW2D8U8</accession>
<dbReference type="Gene3D" id="3.60.20.10">
    <property type="entry name" value="Glutamine Phosphoribosylpyrophosphate, subunit 1, domain 1"/>
    <property type="match status" value="1"/>
</dbReference>
<dbReference type="SMART" id="SM00369">
    <property type="entry name" value="LRR_TYP"/>
    <property type="match status" value="6"/>
</dbReference>
<dbReference type="Pfam" id="PF00560">
    <property type="entry name" value="LRR_1"/>
    <property type="match status" value="1"/>
</dbReference>
<dbReference type="InterPro" id="IPR018289">
    <property type="entry name" value="MULE_transposase_dom"/>
</dbReference>
<keyword evidence="2" id="KW-0433">Leucine-rich repeat</keyword>
<dbReference type="GO" id="GO:0051603">
    <property type="term" value="P:proteolysis involved in protein catabolic process"/>
    <property type="evidence" value="ECO:0007669"/>
    <property type="project" value="InterPro"/>
</dbReference>
<reference evidence="10 11" key="1">
    <citation type="submission" date="2024-01" db="EMBL/GenBank/DDBJ databases">
        <title>A telomere-to-telomere, gap-free genome of sweet tea (Lithocarpus litseifolius).</title>
        <authorList>
            <person name="Zhou J."/>
        </authorList>
    </citation>
    <scope>NUCLEOTIDE SEQUENCE [LARGE SCALE GENOMIC DNA]</scope>
    <source>
        <strain evidence="10">Zhou-2022a</strain>
        <tissue evidence="10">Leaf</tissue>
    </source>
</reference>
<dbReference type="SUPFAM" id="SSF56235">
    <property type="entry name" value="N-terminal nucleophile aminohydrolases (Ntn hydrolases)"/>
    <property type="match status" value="1"/>
</dbReference>
<proteinExistence type="inferred from homology"/>
<evidence type="ECO:0000256" key="5">
    <source>
        <dbReference type="ARBA" id="ARBA00022771"/>
    </source>
</evidence>
<dbReference type="InterPro" id="IPR031052">
    <property type="entry name" value="FHY3/FAR1"/>
</dbReference>
<dbReference type="InterPro" id="IPR001353">
    <property type="entry name" value="Proteasome_sua/b"/>
</dbReference>
<dbReference type="PANTHER" id="PTHR31669:SF302">
    <property type="entry name" value="PROTEIN FAR1-RELATED SEQUENCE"/>
    <property type="match status" value="1"/>
</dbReference>
<keyword evidence="6" id="KW-0862">Zinc</keyword>
<keyword evidence="11" id="KW-1185">Reference proteome</keyword>
<comment type="similarity">
    <text evidence="1">Belongs to the FHY3/FAR1 family.</text>
</comment>
<dbReference type="InterPro" id="IPR001611">
    <property type="entry name" value="Leu-rich_rpt"/>
</dbReference>
<dbReference type="SMART" id="SM00575">
    <property type="entry name" value="ZnF_PMZ"/>
    <property type="match status" value="1"/>
</dbReference>
<dbReference type="Pfam" id="PF04434">
    <property type="entry name" value="SWIM"/>
    <property type="match status" value="1"/>
</dbReference>
<gene>
    <name evidence="10" type="ORF">SO802_008206</name>
</gene>
<dbReference type="InterPro" id="IPR004330">
    <property type="entry name" value="FAR1_DNA_bnd_dom"/>
</dbReference>
<dbReference type="GO" id="GO:0006355">
    <property type="term" value="P:regulation of DNA-templated transcription"/>
    <property type="evidence" value="ECO:0007669"/>
    <property type="project" value="InterPro"/>
</dbReference>
<evidence type="ECO:0000259" key="9">
    <source>
        <dbReference type="PROSITE" id="PS50966"/>
    </source>
</evidence>
<name>A0AAW2D8U8_9ROSI</name>
<evidence type="ECO:0000313" key="11">
    <source>
        <dbReference type="Proteomes" id="UP001459277"/>
    </source>
</evidence>
<evidence type="ECO:0000256" key="6">
    <source>
        <dbReference type="ARBA" id="ARBA00022833"/>
    </source>
</evidence>
<dbReference type="InterPro" id="IPR032675">
    <property type="entry name" value="LRR_dom_sf"/>
</dbReference>
<dbReference type="InterPro" id="IPR055414">
    <property type="entry name" value="LRR_R13L4/SHOC2-like"/>
</dbReference>
<dbReference type="Pfam" id="PF10551">
    <property type="entry name" value="MULE"/>
    <property type="match status" value="1"/>
</dbReference>
<evidence type="ECO:0000313" key="10">
    <source>
        <dbReference type="EMBL" id="KAL0006704.1"/>
    </source>
</evidence>
<dbReference type="Pfam" id="PF00227">
    <property type="entry name" value="Proteasome"/>
    <property type="match status" value="1"/>
</dbReference>
<dbReference type="InterPro" id="IPR007527">
    <property type="entry name" value="Znf_SWIM"/>
</dbReference>
<dbReference type="PRINTS" id="PR00019">
    <property type="entry name" value="LEURICHRPT"/>
</dbReference>
<evidence type="ECO:0000256" key="3">
    <source>
        <dbReference type="ARBA" id="ARBA00022723"/>
    </source>
</evidence>
<evidence type="ECO:0000256" key="7">
    <source>
        <dbReference type="PROSITE-ProRule" id="PRU00325"/>
    </source>
</evidence>
<evidence type="ECO:0000256" key="8">
    <source>
        <dbReference type="SAM" id="MobiDB-lite"/>
    </source>
</evidence>
<evidence type="ECO:0000256" key="4">
    <source>
        <dbReference type="ARBA" id="ARBA00022737"/>
    </source>
</evidence>
<dbReference type="Proteomes" id="UP001459277">
    <property type="component" value="Unassembled WGS sequence"/>
</dbReference>
<keyword evidence="5 7" id="KW-0863">Zinc-finger</keyword>
<dbReference type="PANTHER" id="PTHR31669">
    <property type="entry name" value="PROTEIN FAR1-RELATED SEQUENCE 10-RELATED"/>
    <property type="match status" value="1"/>
</dbReference>
<keyword evidence="4" id="KW-0677">Repeat</keyword>
<feature type="region of interest" description="Disordered" evidence="8">
    <location>
        <begin position="831"/>
        <end position="854"/>
    </location>
</feature>
<feature type="domain" description="SWIM-type" evidence="9">
    <location>
        <begin position="616"/>
        <end position="652"/>
    </location>
</feature>